<dbReference type="NCBIfam" id="TIGR00738">
    <property type="entry name" value="rrf2_super"/>
    <property type="match status" value="1"/>
</dbReference>
<sequence length="143" mass="16175">MISKTCGYAIRGVLLLALDDNRERKIGIHEIAEELNVPQHFMGKIMQELVRKGLINSTKGPHGGFYPKHDVLDMNLIKIVEAIDGLTILNKCFLGREECSDENPCPMHQEFDKCRSVIFQTFNDKTVGSLIGNIELQNTFLEN</sequence>
<proteinExistence type="predicted"/>
<dbReference type="PANTHER" id="PTHR33221">
    <property type="entry name" value="WINGED HELIX-TURN-HELIX TRANSCRIPTIONAL REGULATOR, RRF2 FAMILY"/>
    <property type="match status" value="1"/>
</dbReference>
<evidence type="ECO:0000313" key="1">
    <source>
        <dbReference type="EMBL" id="MFC3813001.1"/>
    </source>
</evidence>
<accession>A0ABV7Z1G6</accession>
<dbReference type="PROSITE" id="PS51197">
    <property type="entry name" value="HTH_RRF2_2"/>
    <property type="match status" value="1"/>
</dbReference>
<comment type="caution">
    <text evidence="1">The sequence shown here is derived from an EMBL/GenBank/DDBJ whole genome shotgun (WGS) entry which is preliminary data.</text>
</comment>
<dbReference type="PANTHER" id="PTHR33221:SF13">
    <property type="entry name" value="TRANSCRIPTIONAL REGULATOR-RELATED"/>
    <property type="match status" value="1"/>
</dbReference>
<protein>
    <submittedName>
        <fullName evidence="1">RrF2 family transcriptional regulator</fullName>
    </submittedName>
</protein>
<dbReference type="InterPro" id="IPR000944">
    <property type="entry name" value="Tscrpt_reg_Rrf2"/>
</dbReference>
<evidence type="ECO:0000313" key="2">
    <source>
        <dbReference type="Proteomes" id="UP001595616"/>
    </source>
</evidence>
<dbReference type="InterPro" id="IPR036388">
    <property type="entry name" value="WH-like_DNA-bd_sf"/>
</dbReference>
<name>A0ABV7Z1G6_9BACT</name>
<reference evidence="2" key="1">
    <citation type="journal article" date="2019" name="Int. J. Syst. Evol. Microbiol.">
        <title>The Global Catalogue of Microorganisms (GCM) 10K type strain sequencing project: providing services to taxonomists for standard genome sequencing and annotation.</title>
        <authorList>
            <consortium name="The Broad Institute Genomics Platform"/>
            <consortium name="The Broad Institute Genome Sequencing Center for Infectious Disease"/>
            <person name="Wu L."/>
            <person name="Ma J."/>
        </authorList>
    </citation>
    <scope>NUCLEOTIDE SEQUENCE [LARGE SCALE GENOMIC DNA]</scope>
    <source>
        <strain evidence="2">CECT 7956</strain>
    </source>
</reference>
<dbReference type="Gene3D" id="1.10.10.10">
    <property type="entry name" value="Winged helix-like DNA-binding domain superfamily/Winged helix DNA-binding domain"/>
    <property type="match status" value="1"/>
</dbReference>
<dbReference type="InterPro" id="IPR036390">
    <property type="entry name" value="WH_DNA-bd_sf"/>
</dbReference>
<keyword evidence="2" id="KW-1185">Reference proteome</keyword>
<dbReference type="Proteomes" id="UP001595616">
    <property type="component" value="Unassembled WGS sequence"/>
</dbReference>
<dbReference type="Pfam" id="PF02082">
    <property type="entry name" value="Rrf2"/>
    <property type="match status" value="1"/>
</dbReference>
<gene>
    <name evidence="1" type="ORF">ACFOOI_20220</name>
</gene>
<dbReference type="RefSeq" id="WP_379839907.1">
    <property type="nucleotide sequence ID" value="NZ_JBHRYQ010000001.1"/>
</dbReference>
<organism evidence="1 2">
    <name type="scientific">Lacihabitans lacunae</name>
    <dbReference type="NCBI Taxonomy" id="1028214"/>
    <lineage>
        <taxon>Bacteria</taxon>
        <taxon>Pseudomonadati</taxon>
        <taxon>Bacteroidota</taxon>
        <taxon>Cytophagia</taxon>
        <taxon>Cytophagales</taxon>
        <taxon>Leadbetterellaceae</taxon>
        <taxon>Lacihabitans</taxon>
    </lineage>
</organism>
<dbReference type="SUPFAM" id="SSF46785">
    <property type="entry name" value="Winged helix' DNA-binding domain"/>
    <property type="match status" value="1"/>
</dbReference>
<dbReference type="EMBL" id="JBHRYQ010000001">
    <property type="protein sequence ID" value="MFC3813001.1"/>
    <property type="molecule type" value="Genomic_DNA"/>
</dbReference>